<dbReference type="RefSeq" id="XP_009164510.1">
    <property type="nucleotide sequence ID" value="XM_009166246.1"/>
</dbReference>
<reference evidence="2 3" key="1">
    <citation type="submission" date="2013-11" db="EMBL/GenBank/DDBJ databases">
        <title>Opisthorchis viverrini - life in the bile duct.</title>
        <authorList>
            <person name="Young N.D."/>
            <person name="Nagarajan N."/>
            <person name="Lin S.J."/>
            <person name="Korhonen P.K."/>
            <person name="Jex A.R."/>
            <person name="Hall R.S."/>
            <person name="Safavi-Hemami H."/>
            <person name="Kaewkong W."/>
            <person name="Bertrand D."/>
            <person name="Gao S."/>
            <person name="Seet Q."/>
            <person name="Wongkham S."/>
            <person name="Teh B.T."/>
            <person name="Wongkham C."/>
            <person name="Intapan P.M."/>
            <person name="Maleewong W."/>
            <person name="Yang X."/>
            <person name="Hu M."/>
            <person name="Wang Z."/>
            <person name="Hofmann A."/>
            <person name="Sternberg P.W."/>
            <person name="Tan P."/>
            <person name="Wang J."/>
            <person name="Gasser R.B."/>
        </authorList>
    </citation>
    <scope>NUCLEOTIDE SEQUENCE [LARGE SCALE GENOMIC DNA]</scope>
</reference>
<keyword evidence="3" id="KW-1185">Reference proteome</keyword>
<gene>
    <name evidence="2" type="ORF">T265_02087</name>
</gene>
<protein>
    <recommendedName>
        <fullName evidence="4">SGT1 protein</fullName>
    </recommendedName>
</protein>
<evidence type="ECO:0008006" key="4">
    <source>
        <dbReference type="Google" id="ProtNLM"/>
    </source>
</evidence>
<dbReference type="Pfam" id="PF07093">
    <property type="entry name" value="SGT1"/>
    <property type="match status" value="2"/>
</dbReference>
<evidence type="ECO:0000313" key="2">
    <source>
        <dbReference type="EMBL" id="KER31718.1"/>
    </source>
</evidence>
<feature type="region of interest" description="Disordered" evidence="1">
    <location>
        <begin position="486"/>
        <end position="543"/>
    </location>
</feature>
<evidence type="ECO:0000313" key="3">
    <source>
        <dbReference type="Proteomes" id="UP000054324"/>
    </source>
</evidence>
<dbReference type="PANTHER" id="PTHR13060">
    <property type="entry name" value="SGT1 PROTEIN HSGT1 SUPPRESSOR OF GCR2"/>
    <property type="match status" value="1"/>
</dbReference>
<dbReference type="AlphaFoldDB" id="A0A074ZWA6"/>
<dbReference type="STRING" id="6198.A0A074ZWA6"/>
<feature type="compositionally biased region" description="Basic and acidic residues" evidence="1">
    <location>
        <begin position="589"/>
        <end position="605"/>
    </location>
</feature>
<dbReference type="InterPro" id="IPR010770">
    <property type="entry name" value="Ecd"/>
</dbReference>
<proteinExistence type="predicted"/>
<sequence length="924" mass="102624">MTSKPRREATVLYSIFFLDSTFDATRKHWNYCKLLAPWILAYPWYNERFCLSLQSASSNCYISGSVNFGESVEDEWFVVWLLYQLTTYDQNIVIQVEDEDGEFLLIEAADFLPKWLTPENSSNRIWIWNGQVGWLEQEKPGSLCQTEALRIMRNESLVNSISLKFSEMVNRAISKKIKGYPDRIKAMTHVAHVVLPYTAAAVLSLPHAQLLMGAATLALAAFQYDPVSCRKLLHSDGCLFRIGYKMRQNSGMSSTWPKLRDLPMSFLKTTCLFNRLHYARLRSLPTPTGVKYPRECKSVTERMAVELGLKLCTGLDLLLLSTKRTSNDIQTPTVLPVSITNTATWEDFLKRLESLGYFRGELPGSRLHTQLLENAKSYFQDCVSEPALCQSGDLAGRLTRTPADILWQLLGSIENDPSLIPSVAEFQEREAQLPPADDESWLFVTPDELDAMLASHSNATEDTMNTSIADKLDRFMNASSSFQGVDLSPVKSGGKRRISPLTGDAVGESEDSSHDETISDDSEDGYSEQLPRSQNTSTNEYTGRTMNMADMMRSLVNKIVLSSSIASLDGSHPALPASLMGNQSTQVDQKTRFSDRVRPTVKKSDLMSSSSEDDLLDLYGPGSDARLDRFDRTLQPSSDDSSSDLQKWKAPVRHQKKPHKASKEAQNSTSLSQIIPPNFTRRTTKSVDSECSSDEEPTAGQVGWFRSSNGRSKNTAPVEEHSPHDEIGGSEMTTKSVDSECSSDEEPTAGQVGWFRSSNGRSKNTAPVEEHSPHDEIGGSEMFSFKDYFALMEEELFGEPVSSGRCRSTAASARRPGKKNSLSHRKKPRHRHSNAVLAQPEQFDVSEGDYQLNSEDSETELSPDLENHVTQNLFTSAVSSGQMPHAPTGAAAQLFTALGIPVHQMAAAVSSKAFKGGHTPRNEN</sequence>
<evidence type="ECO:0000256" key="1">
    <source>
        <dbReference type="SAM" id="MobiDB-lite"/>
    </source>
</evidence>
<dbReference type="OrthoDB" id="27237at2759"/>
<feature type="compositionally biased region" description="Basic residues" evidence="1">
    <location>
        <begin position="815"/>
        <end position="833"/>
    </location>
</feature>
<dbReference type="EMBL" id="KL596642">
    <property type="protein sequence ID" value="KER31718.1"/>
    <property type="molecule type" value="Genomic_DNA"/>
</dbReference>
<dbReference type="Proteomes" id="UP000054324">
    <property type="component" value="Unassembled WGS sequence"/>
</dbReference>
<dbReference type="PANTHER" id="PTHR13060:SF0">
    <property type="entry name" value="PROTEIN ECDYSONELESS HOMOLOG"/>
    <property type="match status" value="1"/>
</dbReference>
<feature type="compositionally biased region" description="Polar residues" evidence="1">
    <location>
        <begin position="664"/>
        <end position="675"/>
    </location>
</feature>
<dbReference type="GO" id="GO:0005634">
    <property type="term" value="C:nucleus"/>
    <property type="evidence" value="ECO:0007669"/>
    <property type="project" value="TreeGrafter"/>
</dbReference>
<feature type="compositionally biased region" description="Polar residues" evidence="1">
    <location>
        <begin position="530"/>
        <end position="543"/>
    </location>
</feature>
<feature type="compositionally biased region" description="Polar residues" evidence="1">
    <location>
        <begin position="706"/>
        <end position="715"/>
    </location>
</feature>
<feature type="compositionally biased region" description="Polar residues" evidence="1">
    <location>
        <begin position="731"/>
        <end position="740"/>
    </location>
</feature>
<dbReference type="KEGG" id="ovi:T265_02087"/>
<dbReference type="GeneID" id="20316275"/>
<feature type="compositionally biased region" description="Polar residues" evidence="1">
    <location>
        <begin position="756"/>
        <end position="765"/>
    </location>
</feature>
<feature type="region of interest" description="Disordered" evidence="1">
    <location>
        <begin position="576"/>
        <end position="779"/>
    </location>
</feature>
<feature type="compositionally biased region" description="Basic residues" evidence="1">
    <location>
        <begin position="650"/>
        <end position="660"/>
    </location>
</feature>
<feature type="region of interest" description="Disordered" evidence="1">
    <location>
        <begin position="799"/>
        <end position="861"/>
    </location>
</feature>
<accession>A0A074ZWA6</accession>
<organism evidence="2 3">
    <name type="scientific">Opisthorchis viverrini</name>
    <name type="common">Southeast Asian liver fluke</name>
    <dbReference type="NCBI Taxonomy" id="6198"/>
    <lineage>
        <taxon>Eukaryota</taxon>
        <taxon>Metazoa</taxon>
        <taxon>Spiralia</taxon>
        <taxon>Lophotrochozoa</taxon>
        <taxon>Platyhelminthes</taxon>
        <taxon>Trematoda</taxon>
        <taxon>Digenea</taxon>
        <taxon>Opisthorchiida</taxon>
        <taxon>Opisthorchiata</taxon>
        <taxon>Opisthorchiidae</taxon>
        <taxon>Opisthorchis</taxon>
    </lineage>
</organism>
<feature type="compositionally biased region" description="Basic and acidic residues" evidence="1">
    <location>
        <begin position="718"/>
        <end position="727"/>
    </location>
</feature>
<feature type="compositionally biased region" description="Basic and acidic residues" evidence="1">
    <location>
        <begin position="768"/>
        <end position="777"/>
    </location>
</feature>
<name>A0A074ZWA6_OPIVI</name>
<dbReference type="CTD" id="20316275"/>